<comment type="caution">
    <text evidence="1">The sequence shown here is derived from an EMBL/GenBank/DDBJ whole genome shotgun (WGS) entry which is preliminary data.</text>
</comment>
<sequence>MREEKGGVSRRCCESGQTIVHGRAVDRSCCSFGQAQSSVLFQSCSPPFMLVCSRLQVFLVFPVPGEKIQESSTMPGLMGAPCGSRTVTLKQSGRRWLTPGGGTEPDPTDAFPDLPLSPGEFSGLRQTFFASRC</sequence>
<reference evidence="1 2" key="1">
    <citation type="submission" date="2019-04" db="EMBL/GenBank/DDBJ databases">
        <title>Chromosome genome assembly for Takifugu flavidus.</title>
        <authorList>
            <person name="Xiao S."/>
        </authorList>
    </citation>
    <scope>NUCLEOTIDE SEQUENCE [LARGE SCALE GENOMIC DNA]</scope>
    <source>
        <strain evidence="1">HTHZ2018</strain>
        <tissue evidence="1">Muscle</tissue>
    </source>
</reference>
<protein>
    <submittedName>
        <fullName evidence="1">Uncharacterized protein</fullName>
    </submittedName>
</protein>
<gene>
    <name evidence="1" type="ORF">D4764_17G0001690</name>
</gene>
<organism evidence="1 2">
    <name type="scientific">Takifugu flavidus</name>
    <name type="common">sansaifugu</name>
    <dbReference type="NCBI Taxonomy" id="433684"/>
    <lineage>
        <taxon>Eukaryota</taxon>
        <taxon>Metazoa</taxon>
        <taxon>Chordata</taxon>
        <taxon>Craniata</taxon>
        <taxon>Vertebrata</taxon>
        <taxon>Euteleostomi</taxon>
        <taxon>Actinopterygii</taxon>
        <taxon>Neopterygii</taxon>
        <taxon>Teleostei</taxon>
        <taxon>Neoteleostei</taxon>
        <taxon>Acanthomorphata</taxon>
        <taxon>Eupercaria</taxon>
        <taxon>Tetraodontiformes</taxon>
        <taxon>Tetradontoidea</taxon>
        <taxon>Tetraodontidae</taxon>
        <taxon>Takifugu</taxon>
    </lineage>
</organism>
<accession>A0A5C6NUL7</accession>
<keyword evidence="2" id="KW-1185">Reference proteome</keyword>
<dbReference type="AlphaFoldDB" id="A0A5C6NUL7"/>
<dbReference type="Proteomes" id="UP000324091">
    <property type="component" value="Chromosome 17"/>
</dbReference>
<evidence type="ECO:0000313" key="1">
    <source>
        <dbReference type="EMBL" id="TWW70686.1"/>
    </source>
</evidence>
<evidence type="ECO:0000313" key="2">
    <source>
        <dbReference type="Proteomes" id="UP000324091"/>
    </source>
</evidence>
<name>A0A5C6NUL7_9TELE</name>
<dbReference type="EMBL" id="RHFK02000009">
    <property type="protein sequence ID" value="TWW70686.1"/>
    <property type="molecule type" value="Genomic_DNA"/>
</dbReference>
<proteinExistence type="predicted"/>